<dbReference type="EMBL" id="CAJNOW010008965">
    <property type="protein sequence ID" value="CAF1551472.1"/>
    <property type="molecule type" value="Genomic_DNA"/>
</dbReference>
<evidence type="ECO:0000256" key="6">
    <source>
        <dbReference type="SAM" id="Phobius"/>
    </source>
</evidence>
<organism evidence="7 9">
    <name type="scientific">Rotaria magnacalcarata</name>
    <dbReference type="NCBI Taxonomy" id="392030"/>
    <lineage>
        <taxon>Eukaryota</taxon>
        <taxon>Metazoa</taxon>
        <taxon>Spiralia</taxon>
        <taxon>Gnathifera</taxon>
        <taxon>Rotifera</taxon>
        <taxon>Eurotatoria</taxon>
        <taxon>Bdelloidea</taxon>
        <taxon>Philodinida</taxon>
        <taxon>Philodinidae</taxon>
        <taxon>Rotaria</taxon>
    </lineage>
</organism>
<sequence>MISTLIIVFTLFINASAILNIKMKRKEIGFIIESPSIGDKIREFLTSLQYFRVFIGLWNMLIILAMFTIFGY</sequence>
<keyword evidence="3 6" id="KW-0812">Transmembrane</keyword>
<accession>A0A815X0J2</accession>
<evidence type="ECO:0000313" key="8">
    <source>
        <dbReference type="EMBL" id="CAF2123509.1"/>
    </source>
</evidence>
<feature type="transmembrane region" description="Helical" evidence="6">
    <location>
        <begin position="50"/>
        <end position="70"/>
    </location>
</feature>
<dbReference type="InterPro" id="IPR037659">
    <property type="entry name" value="SMIM7"/>
</dbReference>
<dbReference type="EMBL" id="CAJNRE010014001">
    <property type="protein sequence ID" value="CAF2123509.1"/>
    <property type="molecule type" value="Genomic_DNA"/>
</dbReference>
<dbReference type="Proteomes" id="UP000663834">
    <property type="component" value="Unassembled WGS sequence"/>
</dbReference>
<protein>
    <recommendedName>
        <fullName evidence="10">Small integral membrane protein 7</fullName>
    </recommendedName>
</protein>
<proteinExistence type="inferred from homology"/>
<evidence type="ECO:0000313" key="9">
    <source>
        <dbReference type="Proteomes" id="UP000663834"/>
    </source>
</evidence>
<evidence type="ECO:0000256" key="5">
    <source>
        <dbReference type="ARBA" id="ARBA00023136"/>
    </source>
</evidence>
<reference evidence="7" key="1">
    <citation type="submission" date="2021-02" db="EMBL/GenBank/DDBJ databases">
        <authorList>
            <person name="Nowell W R."/>
        </authorList>
    </citation>
    <scope>NUCLEOTIDE SEQUENCE</scope>
</reference>
<dbReference type="OrthoDB" id="10047572at2759"/>
<comment type="similarity">
    <text evidence="2">Belongs to the SMIM7 family.</text>
</comment>
<evidence type="ECO:0000256" key="4">
    <source>
        <dbReference type="ARBA" id="ARBA00022989"/>
    </source>
</evidence>
<comment type="subcellular location">
    <subcellularLocation>
        <location evidence="1">Membrane</location>
        <topology evidence="1">Single-pass membrane protein</topology>
    </subcellularLocation>
</comment>
<dbReference type="Proteomes" id="UP000663824">
    <property type="component" value="Unassembled WGS sequence"/>
</dbReference>
<keyword evidence="4 6" id="KW-1133">Transmembrane helix</keyword>
<keyword evidence="5 6" id="KW-0472">Membrane</keyword>
<evidence type="ECO:0000256" key="1">
    <source>
        <dbReference type="ARBA" id="ARBA00004167"/>
    </source>
</evidence>
<comment type="caution">
    <text evidence="7">The sequence shown here is derived from an EMBL/GenBank/DDBJ whole genome shotgun (WGS) entry which is preliminary data.</text>
</comment>
<evidence type="ECO:0008006" key="10">
    <source>
        <dbReference type="Google" id="ProtNLM"/>
    </source>
</evidence>
<dbReference type="GO" id="GO:0016020">
    <property type="term" value="C:membrane"/>
    <property type="evidence" value="ECO:0007669"/>
    <property type="project" value="UniProtKB-SubCell"/>
</dbReference>
<dbReference type="PANTHER" id="PTHR28622">
    <property type="entry name" value="SMALL INTEGRAL MEMBRANE PROTEIN 7"/>
    <property type="match status" value="1"/>
</dbReference>
<gene>
    <name evidence="7" type="ORF">KQP761_LOCUS17684</name>
    <name evidence="8" type="ORF">MBJ925_LOCUS26339</name>
</gene>
<evidence type="ECO:0000313" key="7">
    <source>
        <dbReference type="EMBL" id="CAF1551472.1"/>
    </source>
</evidence>
<evidence type="ECO:0000256" key="3">
    <source>
        <dbReference type="ARBA" id="ARBA00022692"/>
    </source>
</evidence>
<dbReference type="AlphaFoldDB" id="A0A815X0J2"/>
<name>A0A815X0J2_9BILA</name>
<evidence type="ECO:0000256" key="2">
    <source>
        <dbReference type="ARBA" id="ARBA00008578"/>
    </source>
</evidence>
<dbReference type="PANTHER" id="PTHR28622:SF1">
    <property type="entry name" value="SMALL INTEGRAL MEMBRANE PROTEIN 7"/>
    <property type="match status" value="1"/>
</dbReference>